<keyword evidence="2" id="KW-0812">Transmembrane</keyword>
<feature type="transmembrane region" description="Helical" evidence="2">
    <location>
        <begin position="58"/>
        <end position="79"/>
    </location>
</feature>
<keyword evidence="2" id="KW-0472">Membrane</keyword>
<evidence type="ECO:0000313" key="3">
    <source>
        <dbReference type="EMBL" id="AIE98807.1"/>
    </source>
</evidence>
<evidence type="ECO:0000256" key="2">
    <source>
        <dbReference type="SAM" id="Phobius"/>
    </source>
</evidence>
<proteinExistence type="predicted"/>
<sequence>MIVLRIILNIICTQFTYHTYARICPVGCRWFGGGCGGGWAYTHLVHEADSTARTVLDYVLGFDLLLLTLAQAMLVWFCFQSRKETGSFTGLITERADNLAEGLNAMGAIIEDIADLLEDRDGGGPFENPIPGVGASIPEVLLTALMNRTGMGAEHGTTPDEIGTVHESELIPPPE</sequence>
<reference evidence="3" key="1">
    <citation type="journal article" date="2014" name="Genome Biol. Evol.">
        <title>Pangenome evidence for extensive interdomain horizontal transfer affecting lineage core and shell genes in uncultured planktonic thaumarchaeota and euryarchaeota.</title>
        <authorList>
            <person name="Deschamps P."/>
            <person name="Zivanovic Y."/>
            <person name="Moreira D."/>
            <person name="Rodriguez-Valera F."/>
            <person name="Lopez-Garcia P."/>
        </authorList>
    </citation>
    <scope>NUCLEOTIDE SEQUENCE</scope>
</reference>
<name>A0A075GAV7_9EURY</name>
<feature type="region of interest" description="Disordered" evidence="1">
    <location>
        <begin position="153"/>
        <end position="175"/>
    </location>
</feature>
<dbReference type="AlphaFoldDB" id="A0A075GAV7"/>
<organism evidence="3">
    <name type="scientific">uncultured marine group II/III euryarchaeote KM3_100_D04</name>
    <dbReference type="NCBI Taxonomy" id="1457841"/>
    <lineage>
        <taxon>Archaea</taxon>
        <taxon>Methanobacteriati</taxon>
        <taxon>Methanobacteriota</taxon>
        <taxon>environmental samples</taxon>
    </lineage>
</organism>
<protein>
    <submittedName>
        <fullName evidence="3">Uncharacterized protein</fullName>
    </submittedName>
</protein>
<dbReference type="EMBL" id="KF900545">
    <property type="protein sequence ID" value="AIE98807.1"/>
    <property type="molecule type" value="Genomic_DNA"/>
</dbReference>
<keyword evidence="2" id="KW-1133">Transmembrane helix</keyword>
<accession>A0A075GAV7</accession>
<evidence type="ECO:0000256" key="1">
    <source>
        <dbReference type="SAM" id="MobiDB-lite"/>
    </source>
</evidence>